<evidence type="ECO:0000313" key="3">
    <source>
        <dbReference type="Proteomes" id="UP000681340"/>
    </source>
</evidence>
<reference evidence="2" key="1">
    <citation type="submission" date="2021-03" db="EMBL/GenBank/DDBJ databases">
        <title>Whole genome shotgun sequence of Actinoplanes auranticolor NBRC 12245.</title>
        <authorList>
            <person name="Komaki H."/>
            <person name="Tamura T."/>
        </authorList>
    </citation>
    <scope>NUCLEOTIDE SEQUENCE</scope>
    <source>
        <strain evidence="2">NBRC 12245</strain>
    </source>
</reference>
<dbReference type="RefSeq" id="WP_246595584.1">
    <property type="nucleotide sequence ID" value="NZ_BAABEA010000004.1"/>
</dbReference>
<keyword evidence="3" id="KW-1185">Reference proteome</keyword>
<sequence length="105" mass="11513">MTQPPGRGQVTVATNALRREADEWDEQSRKIGEQGTEVADMELGRLEAGLFQIMVGPYNDVIDVAAARCREGAAAMSEIAGTLRSVADTYDAEDKASEHRIRNIY</sequence>
<accession>A0A919SNM4</accession>
<dbReference type="EMBL" id="BOQL01000053">
    <property type="protein sequence ID" value="GIM74856.1"/>
    <property type="molecule type" value="Genomic_DNA"/>
</dbReference>
<dbReference type="Proteomes" id="UP000681340">
    <property type="component" value="Unassembled WGS sequence"/>
</dbReference>
<evidence type="ECO:0000256" key="1">
    <source>
        <dbReference type="SAM" id="MobiDB-lite"/>
    </source>
</evidence>
<feature type="compositionally biased region" description="Basic and acidic residues" evidence="1">
    <location>
        <begin position="17"/>
        <end position="30"/>
    </location>
</feature>
<comment type="caution">
    <text evidence="2">The sequence shown here is derived from an EMBL/GenBank/DDBJ whole genome shotgun (WGS) entry which is preliminary data.</text>
</comment>
<organism evidence="2 3">
    <name type="scientific">Actinoplanes auranticolor</name>
    <dbReference type="NCBI Taxonomy" id="47988"/>
    <lineage>
        <taxon>Bacteria</taxon>
        <taxon>Bacillati</taxon>
        <taxon>Actinomycetota</taxon>
        <taxon>Actinomycetes</taxon>
        <taxon>Micromonosporales</taxon>
        <taxon>Micromonosporaceae</taxon>
        <taxon>Actinoplanes</taxon>
    </lineage>
</organism>
<protein>
    <recommendedName>
        <fullName evidence="4">Excreted virulence factor EspC (Type VII ESX diderm)</fullName>
    </recommendedName>
</protein>
<name>A0A919SNM4_9ACTN</name>
<feature type="region of interest" description="Disordered" evidence="1">
    <location>
        <begin position="1"/>
        <end position="30"/>
    </location>
</feature>
<dbReference type="AlphaFoldDB" id="A0A919SNM4"/>
<gene>
    <name evidence="2" type="ORF">Aau02nite_62990</name>
</gene>
<proteinExistence type="predicted"/>
<evidence type="ECO:0000313" key="2">
    <source>
        <dbReference type="EMBL" id="GIM74856.1"/>
    </source>
</evidence>
<evidence type="ECO:0008006" key="4">
    <source>
        <dbReference type="Google" id="ProtNLM"/>
    </source>
</evidence>